<evidence type="ECO:0000256" key="1">
    <source>
        <dbReference type="SAM" id="MobiDB-lite"/>
    </source>
</evidence>
<feature type="compositionally biased region" description="Basic and acidic residues" evidence="1">
    <location>
        <begin position="128"/>
        <end position="139"/>
    </location>
</feature>
<sequence>MWMKAITDTHTDAAKEKLMAENKKLKAEAQNKDEELARSKAEVARLQEANRRAARFEAPRINPEPSSSSSSRELETTKKKLLQVEAALSNSRDEVAKLNHSAAKQERRINELLSQLSSLSASASNSHSNDRRGKARARDDLSTDVFDNRLDQVSEAVIKSGVDDLNDSIMSFVTDVLEAADGVVAGHPIAHPIEPFEDSDRPLFLALMQDQLTTDSRGLLLDATFHDQLNVELYELFFSSDVAPVRIDPTGLVQKVFEQLASKESWTVAQRWRALAATGLSTLISDASSSSILDLASRLVKLLAWAHGLTPSDFESLKTTSILPKLRTLFNEAENLAIRARRDVLSVRMSIITLSLNSPPSSSTLYDPRDADLVWPDMGIEKGDEVVGRYKFGLKRLGEDGVRLDYLVKPQVTTTALVRETSKSC</sequence>
<comment type="caution">
    <text evidence="2">The sequence shown here is derived from an EMBL/GenBank/DDBJ whole genome shotgun (WGS) entry which is preliminary data.</text>
</comment>
<gene>
    <name evidence="2" type="ORF">FB45DRAFT_358217</name>
</gene>
<name>A0AAD7FVI4_9AGAR</name>
<dbReference type="EMBL" id="JARKIF010000004">
    <property type="protein sequence ID" value="KAJ7641480.1"/>
    <property type="molecule type" value="Genomic_DNA"/>
</dbReference>
<feature type="compositionally biased region" description="Basic and acidic residues" evidence="1">
    <location>
        <begin position="48"/>
        <end position="58"/>
    </location>
</feature>
<evidence type="ECO:0000313" key="2">
    <source>
        <dbReference type="EMBL" id="KAJ7641480.1"/>
    </source>
</evidence>
<dbReference type="Proteomes" id="UP001221142">
    <property type="component" value="Unassembled WGS sequence"/>
</dbReference>
<keyword evidence="3" id="KW-1185">Reference proteome</keyword>
<feature type="region of interest" description="Disordered" evidence="1">
    <location>
        <begin position="48"/>
        <end position="77"/>
    </location>
</feature>
<dbReference type="AlphaFoldDB" id="A0AAD7FVI4"/>
<reference evidence="2" key="1">
    <citation type="submission" date="2023-03" db="EMBL/GenBank/DDBJ databases">
        <title>Massive genome expansion in bonnet fungi (Mycena s.s.) driven by repeated elements and novel gene families across ecological guilds.</title>
        <authorList>
            <consortium name="Lawrence Berkeley National Laboratory"/>
            <person name="Harder C.B."/>
            <person name="Miyauchi S."/>
            <person name="Viragh M."/>
            <person name="Kuo A."/>
            <person name="Thoen E."/>
            <person name="Andreopoulos B."/>
            <person name="Lu D."/>
            <person name="Skrede I."/>
            <person name="Drula E."/>
            <person name="Henrissat B."/>
            <person name="Morin E."/>
            <person name="Kohler A."/>
            <person name="Barry K."/>
            <person name="LaButti K."/>
            <person name="Morin E."/>
            <person name="Salamov A."/>
            <person name="Lipzen A."/>
            <person name="Mereny Z."/>
            <person name="Hegedus B."/>
            <person name="Baldrian P."/>
            <person name="Stursova M."/>
            <person name="Weitz H."/>
            <person name="Taylor A."/>
            <person name="Grigoriev I.V."/>
            <person name="Nagy L.G."/>
            <person name="Martin F."/>
            <person name="Kauserud H."/>
        </authorList>
    </citation>
    <scope>NUCLEOTIDE SEQUENCE</scope>
    <source>
        <strain evidence="2">9284</strain>
    </source>
</reference>
<evidence type="ECO:0000313" key="3">
    <source>
        <dbReference type="Proteomes" id="UP001221142"/>
    </source>
</evidence>
<proteinExistence type="predicted"/>
<protein>
    <submittedName>
        <fullName evidence="2">Uncharacterized protein</fullName>
    </submittedName>
</protein>
<organism evidence="2 3">
    <name type="scientific">Roridomyces roridus</name>
    <dbReference type="NCBI Taxonomy" id="1738132"/>
    <lineage>
        <taxon>Eukaryota</taxon>
        <taxon>Fungi</taxon>
        <taxon>Dikarya</taxon>
        <taxon>Basidiomycota</taxon>
        <taxon>Agaricomycotina</taxon>
        <taxon>Agaricomycetes</taxon>
        <taxon>Agaricomycetidae</taxon>
        <taxon>Agaricales</taxon>
        <taxon>Marasmiineae</taxon>
        <taxon>Mycenaceae</taxon>
        <taxon>Roridomyces</taxon>
    </lineage>
</organism>
<accession>A0AAD7FVI4</accession>
<feature type="region of interest" description="Disordered" evidence="1">
    <location>
        <begin position="120"/>
        <end position="139"/>
    </location>
</feature>